<evidence type="ECO:0000313" key="2">
    <source>
        <dbReference type="Proteomes" id="UP000672009"/>
    </source>
</evidence>
<dbReference type="EMBL" id="CP072793">
    <property type="protein sequence ID" value="QTR51948.1"/>
    <property type="molecule type" value="Genomic_DNA"/>
</dbReference>
<gene>
    <name evidence="1" type="ORF">J9260_09260</name>
</gene>
<organism evidence="1 2">
    <name type="scientific">Thiothrix unzii</name>
    <dbReference type="NCBI Taxonomy" id="111769"/>
    <lineage>
        <taxon>Bacteria</taxon>
        <taxon>Pseudomonadati</taxon>
        <taxon>Pseudomonadota</taxon>
        <taxon>Gammaproteobacteria</taxon>
        <taxon>Thiotrichales</taxon>
        <taxon>Thiotrichaceae</taxon>
        <taxon>Thiothrix</taxon>
    </lineage>
</organism>
<name>A0A975IFX6_9GAMM</name>
<dbReference type="Proteomes" id="UP000672009">
    <property type="component" value="Chromosome"/>
</dbReference>
<proteinExistence type="predicted"/>
<evidence type="ECO:0000313" key="1">
    <source>
        <dbReference type="EMBL" id="QTR51948.1"/>
    </source>
</evidence>
<accession>A0A975IFX6</accession>
<reference evidence="1" key="1">
    <citation type="submission" date="2021-04" db="EMBL/GenBank/DDBJ databases">
        <title>Genomics, taxonomy and metabolism of representatives of sulfur bacteria of the genus Thiothrix: Thiothrix fructosivorans QT, Thiothrix unzii A1T and three new species, Thiothrix subterranea sp. nov., Thiothrix litoralis sp. nov. and 'Candidatus Thiothrix anitrata' sp. nov.</title>
        <authorList>
            <person name="Ravin N.V."/>
            <person name="Smolyakov D."/>
            <person name="Rudenko T.S."/>
            <person name="Mardanov A.V."/>
            <person name="Beletsky A.V."/>
            <person name="Markov N.D."/>
            <person name="Fomenkov A.I."/>
            <person name="Roberts R.J."/>
            <person name="Karnachuk O.V."/>
            <person name="Novikov A."/>
            <person name="Grabovich M.Y."/>
        </authorList>
    </citation>
    <scope>NUCLEOTIDE SEQUENCE</scope>
    <source>
        <strain evidence="1">A1</strain>
    </source>
</reference>
<dbReference type="RefSeq" id="WP_210217518.1">
    <property type="nucleotide sequence ID" value="NZ_CP072793.1"/>
</dbReference>
<dbReference type="AlphaFoldDB" id="A0A975IFX6"/>
<sequence length="296" mass="34963">MKEHKDEKINNNVHSLDEAASELFKEKTSMRFAEAVRELMKRTNYSEINIRQRLRASPNFKFKKIGNGKSLIIECINSDFQRLSKTEGKETLRERIYEEIRTILYSNPNKPYQKGVLYKMISEQVECIKPTFYNYLSEMNDIESYQENNKTYAIYRNKEISQSISIDIESYALKENLKPYLNRAITKLNIDEIDIGLFELGRIFETELKNYLSNAKDQKLITVSNNDLSSLVNMINCVVREKVMSKGYVLHILREERNDRAHGKIPTLDERKILLNKAHYLVDKYIEYISFFNSKY</sequence>
<keyword evidence="2" id="KW-1185">Reference proteome</keyword>
<dbReference type="KEGG" id="tun:J9260_09260"/>
<protein>
    <submittedName>
        <fullName evidence="1">Uncharacterized protein</fullName>
    </submittedName>
</protein>